<reference evidence="2" key="1">
    <citation type="journal article" date="2019" name="Int. J. Syst. Evol. Microbiol.">
        <title>The Global Catalogue of Microorganisms (GCM) 10K type strain sequencing project: providing services to taxonomists for standard genome sequencing and annotation.</title>
        <authorList>
            <consortium name="The Broad Institute Genomics Platform"/>
            <consortium name="The Broad Institute Genome Sequencing Center for Infectious Disease"/>
            <person name="Wu L."/>
            <person name="Ma J."/>
        </authorList>
    </citation>
    <scope>NUCLEOTIDE SEQUENCE [LARGE SCALE GENOMIC DNA]</scope>
    <source>
        <strain evidence="2">KCTC 42423</strain>
    </source>
</reference>
<keyword evidence="2" id="KW-1185">Reference proteome</keyword>
<evidence type="ECO:0008006" key="3">
    <source>
        <dbReference type="Google" id="ProtNLM"/>
    </source>
</evidence>
<name>A0ABW5N7G5_9FLAO</name>
<dbReference type="Proteomes" id="UP001597459">
    <property type="component" value="Unassembled WGS sequence"/>
</dbReference>
<accession>A0ABW5N7G5</accession>
<comment type="caution">
    <text evidence="1">The sequence shown here is derived from an EMBL/GenBank/DDBJ whole genome shotgun (WGS) entry which is preliminary data.</text>
</comment>
<protein>
    <recommendedName>
        <fullName evidence="3">Rad52/22 family double-strand break repair protein</fullName>
    </recommendedName>
</protein>
<organism evidence="1 2">
    <name type="scientific">Aquimarina hainanensis</name>
    <dbReference type="NCBI Taxonomy" id="1578017"/>
    <lineage>
        <taxon>Bacteria</taxon>
        <taxon>Pseudomonadati</taxon>
        <taxon>Bacteroidota</taxon>
        <taxon>Flavobacteriia</taxon>
        <taxon>Flavobacteriales</taxon>
        <taxon>Flavobacteriaceae</taxon>
        <taxon>Aquimarina</taxon>
    </lineage>
</organism>
<gene>
    <name evidence="1" type="ORF">ACFSTE_09505</name>
</gene>
<dbReference type="EMBL" id="JBHULX010000015">
    <property type="protein sequence ID" value="MFD2591066.1"/>
    <property type="molecule type" value="Genomic_DNA"/>
</dbReference>
<evidence type="ECO:0000313" key="2">
    <source>
        <dbReference type="Proteomes" id="UP001597459"/>
    </source>
</evidence>
<dbReference type="RefSeq" id="WP_378256044.1">
    <property type="nucleotide sequence ID" value="NZ_JBHSJV010000001.1"/>
</dbReference>
<evidence type="ECO:0000313" key="1">
    <source>
        <dbReference type="EMBL" id="MFD2591066.1"/>
    </source>
</evidence>
<sequence>MEYNLLKLQETIPFKWRVQSTYQNQGETYARMVPYVDARDVQEKLDSVVGASNWQDEYYSVKNTMFCKIGILSNGVWIWKSGAGVPSKTEKDKGEASDCFKRAGVKWGINRDAYTVGIIVLPTKKYGDKYYPVNNQGGFLKGQDLYDTCNKLAKIEELPTYTIEETNSLDKLA</sequence>
<proteinExistence type="predicted"/>